<organism evidence="2 3">
    <name type="scientific">Gossypium tomentosum</name>
    <name type="common">Hawaiian cotton</name>
    <name type="synonym">Gossypium sandvicense</name>
    <dbReference type="NCBI Taxonomy" id="34277"/>
    <lineage>
        <taxon>Eukaryota</taxon>
        <taxon>Viridiplantae</taxon>
        <taxon>Streptophyta</taxon>
        <taxon>Embryophyta</taxon>
        <taxon>Tracheophyta</taxon>
        <taxon>Spermatophyta</taxon>
        <taxon>Magnoliopsida</taxon>
        <taxon>eudicotyledons</taxon>
        <taxon>Gunneridae</taxon>
        <taxon>Pentapetalae</taxon>
        <taxon>rosids</taxon>
        <taxon>malvids</taxon>
        <taxon>Malvales</taxon>
        <taxon>Malvaceae</taxon>
        <taxon>Malvoideae</taxon>
        <taxon>Gossypium</taxon>
    </lineage>
</organism>
<evidence type="ECO:0000313" key="2">
    <source>
        <dbReference type="EMBL" id="TYI36447.1"/>
    </source>
</evidence>
<keyword evidence="3" id="KW-1185">Reference proteome</keyword>
<accession>A0A5D2R6E9</accession>
<evidence type="ECO:0000256" key="1">
    <source>
        <dbReference type="SAM" id="SignalP"/>
    </source>
</evidence>
<sequence>MPFLIILNLRFSFLTSSLHSVTLFFQQYPSIVFFCLHHCRLRKSILQDTGNRLCCKIASKVILRTIPPVISNAPPLFFVQVFVPSCPQRPEL</sequence>
<reference evidence="2 3" key="1">
    <citation type="submission" date="2019-07" db="EMBL/GenBank/DDBJ databases">
        <title>WGS assembly of Gossypium tomentosum.</title>
        <authorList>
            <person name="Chen Z.J."/>
            <person name="Sreedasyam A."/>
            <person name="Ando A."/>
            <person name="Song Q."/>
            <person name="De L."/>
            <person name="Hulse-Kemp A."/>
            <person name="Ding M."/>
            <person name="Ye W."/>
            <person name="Kirkbride R."/>
            <person name="Jenkins J."/>
            <person name="Plott C."/>
            <person name="Lovell J."/>
            <person name="Lin Y.-M."/>
            <person name="Vaughn R."/>
            <person name="Liu B."/>
            <person name="Li W."/>
            <person name="Simpson S."/>
            <person name="Scheffler B."/>
            <person name="Saski C."/>
            <person name="Grover C."/>
            <person name="Hu G."/>
            <person name="Conover J."/>
            <person name="Carlson J."/>
            <person name="Shu S."/>
            <person name="Boston L."/>
            <person name="Williams M."/>
            <person name="Peterson D."/>
            <person name="Mcgee K."/>
            <person name="Jones D."/>
            <person name="Wendel J."/>
            <person name="Stelly D."/>
            <person name="Grimwood J."/>
            <person name="Schmutz J."/>
        </authorList>
    </citation>
    <scope>NUCLEOTIDE SEQUENCE [LARGE SCALE GENOMIC DNA]</scope>
    <source>
        <strain evidence="2">7179.01</strain>
    </source>
</reference>
<dbReference type="AlphaFoldDB" id="A0A5D2R6E9"/>
<feature type="chain" id="PRO_5022826027" description="Secreted protein" evidence="1">
    <location>
        <begin position="21"/>
        <end position="92"/>
    </location>
</feature>
<protein>
    <recommendedName>
        <fullName evidence="4">Secreted protein</fullName>
    </recommendedName>
</protein>
<evidence type="ECO:0000313" key="3">
    <source>
        <dbReference type="Proteomes" id="UP000322667"/>
    </source>
</evidence>
<dbReference type="Proteomes" id="UP000322667">
    <property type="component" value="Chromosome A03"/>
</dbReference>
<name>A0A5D2R6E9_GOSTO</name>
<dbReference type="EMBL" id="CM017612">
    <property type="protein sequence ID" value="TYI36447.1"/>
    <property type="molecule type" value="Genomic_DNA"/>
</dbReference>
<keyword evidence="1" id="KW-0732">Signal</keyword>
<feature type="signal peptide" evidence="1">
    <location>
        <begin position="1"/>
        <end position="20"/>
    </location>
</feature>
<evidence type="ECO:0008006" key="4">
    <source>
        <dbReference type="Google" id="ProtNLM"/>
    </source>
</evidence>
<gene>
    <name evidence="2" type="ORF">ES332_A03G141900v1</name>
</gene>
<proteinExistence type="predicted"/>